<protein>
    <recommendedName>
        <fullName evidence="3">Endonuclease/exonuclease/phosphatase domain-containing protein</fullName>
    </recommendedName>
</protein>
<name>A0A6J5UTY6_PRUAR</name>
<reference evidence="1 2" key="1">
    <citation type="submission" date="2020-05" db="EMBL/GenBank/DDBJ databases">
        <authorList>
            <person name="Campoy J."/>
            <person name="Schneeberger K."/>
            <person name="Spophaly S."/>
        </authorList>
    </citation>
    <scope>NUCLEOTIDE SEQUENCE [LARGE SCALE GENOMIC DNA]</scope>
    <source>
        <strain evidence="1">PruArmRojPasFocal</strain>
    </source>
</reference>
<dbReference type="PANTHER" id="PTHR33710:SF71">
    <property type="entry name" value="ENDONUCLEASE_EXONUCLEASE_PHOSPHATASE DOMAIN-CONTAINING PROTEIN"/>
    <property type="match status" value="1"/>
</dbReference>
<dbReference type="Proteomes" id="UP000507222">
    <property type="component" value="Unassembled WGS sequence"/>
</dbReference>
<dbReference type="EMBL" id="CAEKDK010000005">
    <property type="protein sequence ID" value="CAB4280010.1"/>
    <property type="molecule type" value="Genomic_DNA"/>
</dbReference>
<proteinExistence type="predicted"/>
<gene>
    <name evidence="1" type="ORF">CURHAP_LOCUS32719</name>
</gene>
<evidence type="ECO:0000313" key="2">
    <source>
        <dbReference type="Proteomes" id="UP000507222"/>
    </source>
</evidence>
<dbReference type="PANTHER" id="PTHR33710">
    <property type="entry name" value="BNAC02G09200D PROTEIN"/>
    <property type="match status" value="1"/>
</dbReference>
<accession>A0A6J5UTY6</accession>
<evidence type="ECO:0008006" key="3">
    <source>
        <dbReference type="Google" id="ProtNLM"/>
    </source>
</evidence>
<organism evidence="1 2">
    <name type="scientific">Prunus armeniaca</name>
    <name type="common">Apricot</name>
    <name type="synonym">Armeniaca vulgaris</name>
    <dbReference type="NCBI Taxonomy" id="36596"/>
    <lineage>
        <taxon>Eukaryota</taxon>
        <taxon>Viridiplantae</taxon>
        <taxon>Streptophyta</taxon>
        <taxon>Embryophyta</taxon>
        <taxon>Tracheophyta</taxon>
        <taxon>Spermatophyta</taxon>
        <taxon>Magnoliopsida</taxon>
        <taxon>eudicotyledons</taxon>
        <taxon>Gunneridae</taxon>
        <taxon>Pentapetalae</taxon>
        <taxon>rosids</taxon>
        <taxon>fabids</taxon>
        <taxon>Rosales</taxon>
        <taxon>Rosaceae</taxon>
        <taxon>Amygdaloideae</taxon>
        <taxon>Amygdaleae</taxon>
        <taxon>Prunus</taxon>
    </lineage>
</organism>
<sequence length="186" mass="22207">MDMGFQGHAYTWKGRRAEGVLIQEHLDRGLINSSWQEVWPCSVAIHFLDVGFDHCPILILTEGRQEKVSRPFKFEAYWVFDPKCGKEENERRIEQIKIELNETWGQEESFWKQRLRIQWSKEGDSNTVFFHHSTLQRRRRNRVSKIKGVDGVWGENDSQVRKAFEDYFKDLFFAGEEEFWGTFLLL</sequence>
<dbReference type="AlphaFoldDB" id="A0A6J5UTY6"/>
<evidence type="ECO:0000313" key="1">
    <source>
        <dbReference type="EMBL" id="CAB4280010.1"/>
    </source>
</evidence>